<feature type="compositionally biased region" description="Basic and acidic residues" evidence="5">
    <location>
        <begin position="438"/>
        <end position="457"/>
    </location>
</feature>
<feature type="compositionally biased region" description="Basic and acidic residues" evidence="5">
    <location>
        <begin position="251"/>
        <end position="271"/>
    </location>
</feature>
<evidence type="ECO:0000256" key="1">
    <source>
        <dbReference type="ARBA" id="ARBA00010126"/>
    </source>
</evidence>
<accession>A0A8T2K2Y3</accession>
<comment type="caution">
    <text evidence="7">The sequence shown here is derived from an EMBL/GenBank/DDBJ whole genome shotgun (WGS) entry which is preliminary data.</text>
</comment>
<keyword evidence="3" id="KW-0175">Coiled coil</keyword>
<dbReference type="InterPro" id="IPR042816">
    <property type="entry name" value="Nsrp1"/>
</dbReference>
<keyword evidence="8" id="KW-1185">Reference proteome</keyword>
<dbReference type="GO" id="GO:0000381">
    <property type="term" value="P:regulation of alternative mRNA splicing, via spliceosome"/>
    <property type="evidence" value="ECO:0007669"/>
    <property type="project" value="InterPro"/>
</dbReference>
<dbReference type="PANTHER" id="PTHR31938:SF4">
    <property type="entry name" value="NUCLEAR SPECKLE SPLICING REGULATORY PROTEIN 1"/>
    <property type="match status" value="1"/>
</dbReference>
<dbReference type="InterPro" id="IPR018612">
    <property type="entry name" value="NSRP1_N"/>
</dbReference>
<evidence type="ECO:0000259" key="6">
    <source>
        <dbReference type="Pfam" id="PF09745"/>
    </source>
</evidence>
<feature type="region of interest" description="Disordered" evidence="5">
    <location>
        <begin position="117"/>
        <end position="137"/>
    </location>
</feature>
<reference evidence="7" key="1">
    <citation type="thesis" date="2020" institute="ProQuest LLC" country="789 East Eisenhower Parkway, Ann Arbor, MI, USA">
        <title>Comparative Genomics and Chromosome Evolution.</title>
        <authorList>
            <person name="Mudd A.B."/>
        </authorList>
    </citation>
    <scope>NUCLEOTIDE SEQUENCE</scope>
    <source>
        <strain evidence="7">Female2</strain>
        <tissue evidence="7">Blood</tissue>
    </source>
</reference>
<dbReference type="AlphaFoldDB" id="A0A8T2K2Y3"/>
<comment type="similarity">
    <text evidence="1">Belongs to the NSRP1 family.</text>
</comment>
<dbReference type="Proteomes" id="UP000812440">
    <property type="component" value="Chromosome 2"/>
</dbReference>
<evidence type="ECO:0000313" key="8">
    <source>
        <dbReference type="Proteomes" id="UP000812440"/>
    </source>
</evidence>
<feature type="region of interest" description="Disordered" evidence="5">
    <location>
        <begin position="151"/>
        <end position="171"/>
    </location>
</feature>
<feature type="compositionally biased region" description="Basic and acidic residues" evidence="5">
    <location>
        <begin position="304"/>
        <end position="355"/>
    </location>
</feature>
<feature type="compositionally biased region" description="Basic and acidic residues" evidence="5">
    <location>
        <begin position="362"/>
        <end position="431"/>
    </location>
</feature>
<feature type="domain" description="Nuclear speckle splicing regulatory protein 1 N-terminal" evidence="6">
    <location>
        <begin position="57"/>
        <end position="176"/>
    </location>
</feature>
<feature type="compositionally biased region" description="Acidic residues" evidence="5">
    <location>
        <begin position="237"/>
        <end position="250"/>
    </location>
</feature>
<sequence length="502" mass="59448">MAASGKQYGLFFPKKLIPKNVGLIKHSAFADDSDEDTSVGESLKKESLKKRVMKQTKLEIQKALQEDASVYEYDNVYDDIQQKKKEENEAKVLAVKDKKPKYIQNLLKAVEVRKKEQEKRMEKKIQKERETEGEEFKDKEAFVTSAYKKRLQEKAEEEERERREAALEASLDVTKQKDLSGFYRHLLNQSVGEEEMPECSLRDAGMKREKSCSDEPFQETHGEENWSAGSIKKEENLDADSDFDNESSEEEVTHGKKPEKKESHIKEERSKDHRIRRRSGSSSEESDDNQQQKRRHNEASNTRQMERDKYKKDREYNTKDRDFKEKQKHGDHDRYRNREEQDYRVREKKDRSETHHSRKDTRRSDASEKEKERNAKDDRYREREKDRGQKHKENEGDERRREREDKNKQRDKERSDRSDKEAKPRDKKERSPSTSYKHASEPKRNLEEGGKEEEAAKESCGSNISKFAKRCNEETVVSARDRYLARQMARVGAKAYVEKEED</sequence>
<evidence type="ECO:0000256" key="4">
    <source>
        <dbReference type="ARBA" id="ARBA00030718"/>
    </source>
</evidence>
<gene>
    <name evidence="7" type="ORF">GDO86_002914</name>
</gene>
<dbReference type="EMBL" id="JAACNH010000002">
    <property type="protein sequence ID" value="KAG8450433.1"/>
    <property type="molecule type" value="Genomic_DNA"/>
</dbReference>
<evidence type="ECO:0000256" key="3">
    <source>
        <dbReference type="ARBA" id="ARBA00023054"/>
    </source>
</evidence>
<evidence type="ECO:0000313" key="7">
    <source>
        <dbReference type="EMBL" id="KAG8450433.1"/>
    </source>
</evidence>
<dbReference type="Pfam" id="PF09745">
    <property type="entry name" value="NSRP1_N"/>
    <property type="match status" value="1"/>
</dbReference>
<evidence type="ECO:0000256" key="5">
    <source>
        <dbReference type="SAM" id="MobiDB-lite"/>
    </source>
</evidence>
<name>A0A8T2K2Y3_9PIPI</name>
<dbReference type="OrthoDB" id="446635at2759"/>
<feature type="region of interest" description="Disordered" evidence="5">
    <location>
        <begin position="187"/>
        <end position="474"/>
    </location>
</feature>
<organism evidence="7 8">
    <name type="scientific">Hymenochirus boettgeri</name>
    <name type="common">Congo dwarf clawed frog</name>
    <dbReference type="NCBI Taxonomy" id="247094"/>
    <lineage>
        <taxon>Eukaryota</taxon>
        <taxon>Metazoa</taxon>
        <taxon>Chordata</taxon>
        <taxon>Craniata</taxon>
        <taxon>Vertebrata</taxon>
        <taxon>Euteleostomi</taxon>
        <taxon>Amphibia</taxon>
        <taxon>Batrachia</taxon>
        <taxon>Anura</taxon>
        <taxon>Pipoidea</taxon>
        <taxon>Pipidae</taxon>
        <taxon>Pipinae</taxon>
        <taxon>Hymenochirus</taxon>
    </lineage>
</organism>
<evidence type="ECO:0000256" key="2">
    <source>
        <dbReference type="ARBA" id="ARBA00020556"/>
    </source>
</evidence>
<protein>
    <recommendedName>
        <fullName evidence="2">Nuclear speckle splicing regulatory protein 1</fullName>
    </recommendedName>
    <alternativeName>
        <fullName evidence="4">Coiled-coil domain-containing protein 55</fullName>
    </alternativeName>
</protein>
<dbReference type="PANTHER" id="PTHR31938">
    <property type="entry name" value="NUCLEAR SPECKLE SPLICING REGULATORY PROTEIN 1"/>
    <property type="match status" value="1"/>
</dbReference>
<proteinExistence type="inferred from homology"/>
<feature type="compositionally biased region" description="Basic and acidic residues" evidence="5">
    <location>
        <begin position="200"/>
        <end position="224"/>
    </location>
</feature>